<feature type="transmembrane region" description="Helical" evidence="13">
    <location>
        <begin position="7"/>
        <end position="31"/>
    </location>
</feature>
<evidence type="ECO:0000256" key="13">
    <source>
        <dbReference type="SAM" id="Phobius"/>
    </source>
</evidence>
<dbReference type="RefSeq" id="YP_009353720.1">
    <property type="nucleotide sequence ID" value="NC_034298.1"/>
</dbReference>
<evidence type="ECO:0000313" key="14">
    <source>
        <dbReference type="EMBL" id="BAX02574.1"/>
    </source>
</evidence>
<evidence type="ECO:0000256" key="3">
    <source>
        <dbReference type="ARBA" id="ARBA00011291"/>
    </source>
</evidence>
<evidence type="ECO:0000256" key="8">
    <source>
        <dbReference type="ARBA" id="ARBA00022989"/>
    </source>
</evidence>
<evidence type="ECO:0000256" key="12">
    <source>
        <dbReference type="RuleBase" id="RU003661"/>
    </source>
</evidence>
<dbReference type="EMBL" id="LC221567">
    <property type="protein sequence ID" value="BAX02574.1"/>
    <property type="molecule type" value="Genomic_DNA"/>
</dbReference>
<evidence type="ECO:0000256" key="9">
    <source>
        <dbReference type="ARBA" id="ARBA00023065"/>
    </source>
</evidence>
<dbReference type="GeneID" id="32229476"/>
<evidence type="ECO:0000256" key="4">
    <source>
        <dbReference type="ARBA" id="ARBA00022448"/>
    </source>
</evidence>
<dbReference type="CTD" id="4509"/>
<accession>A0A1S7J218</accession>
<keyword evidence="10 12" id="KW-0496">Mitochondrion</keyword>
<name>A0A1S7J218_9EUCA</name>
<dbReference type="GO" id="GO:0015078">
    <property type="term" value="F:proton transmembrane transporter activity"/>
    <property type="evidence" value="ECO:0007669"/>
    <property type="project" value="InterPro"/>
</dbReference>
<keyword evidence="8 13" id="KW-1133">Transmembrane helix</keyword>
<evidence type="ECO:0000256" key="11">
    <source>
        <dbReference type="ARBA" id="ARBA00023136"/>
    </source>
</evidence>
<evidence type="ECO:0000256" key="10">
    <source>
        <dbReference type="ARBA" id="ARBA00023128"/>
    </source>
</evidence>
<dbReference type="AlphaFoldDB" id="A0A1S7J218"/>
<comment type="subunit">
    <text evidence="3">F-type ATPases have 2 components, CF(1) - the catalytic core - and CF(0) - the membrane proton channel.</text>
</comment>
<keyword evidence="4 12" id="KW-0813">Transport</keyword>
<geneLocation type="mitochondrion" evidence="14"/>
<dbReference type="Pfam" id="PF00895">
    <property type="entry name" value="ATP-synt_8"/>
    <property type="match status" value="1"/>
</dbReference>
<evidence type="ECO:0000256" key="2">
    <source>
        <dbReference type="ARBA" id="ARBA00008892"/>
    </source>
</evidence>
<evidence type="ECO:0000256" key="6">
    <source>
        <dbReference type="ARBA" id="ARBA00022692"/>
    </source>
</evidence>
<gene>
    <name evidence="14" type="primary">ATP8</name>
</gene>
<keyword evidence="7 12" id="KW-0375">Hydrogen ion transport</keyword>
<keyword evidence="11 13" id="KW-0472">Membrane</keyword>
<evidence type="ECO:0000256" key="1">
    <source>
        <dbReference type="ARBA" id="ARBA00004304"/>
    </source>
</evidence>
<organism evidence="14">
    <name type="scientific">Neotrypaea harmandi</name>
    <dbReference type="NCBI Taxonomy" id="2734675"/>
    <lineage>
        <taxon>Eukaryota</taxon>
        <taxon>Metazoa</taxon>
        <taxon>Ecdysozoa</taxon>
        <taxon>Arthropoda</taxon>
        <taxon>Crustacea</taxon>
        <taxon>Multicrustacea</taxon>
        <taxon>Malacostraca</taxon>
        <taxon>Eumalacostraca</taxon>
        <taxon>Eucarida</taxon>
        <taxon>Decapoda</taxon>
        <taxon>Pleocyemata</taxon>
        <taxon>Axiidea</taxon>
        <taxon>Callianassidae</taxon>
        <taxon>Neotrypaea</taxon>
    </lineage>
</organism>
<protein>
    <recommendedName>
        <fullName evidence="12">ATP synthase complex subunit 8</fullName>
    </recommendedName>
</protein>
<dbReference type="GO" id="GO:0015986">
    <property type="term" value="P:proton motive force-driven ATP synthesis"/>
    <property type="evidence" value="ECO:0007669"/>
    <property type="project" value="InterPro"/>
</dbReference>
<dbReference type="GO" id="GO:0031966">
    <property type="term" value="C:mitochondrial membrane"/>
    <property type="evidence" value="ECO:0007669"/>
    <property type="project" value="UniProtKB-SubCell"/>
</dbReference>
<evidence type="ECO:0000256" key="7">
    <source>
        <dbReference type="ARBA" id="ARBA00022781"/>
    </source>
</evidence>
<evidence type="ECO:0000256" key="5">
    <source>
        <dbReference type="ARBA" id="ARBA00022547"/>
    </source>
</evidence>
<sequence>MPQMSPLMWLVLMMMVVVIYSFFMAVNYFAYQTSCVESTEFTKKSHQKTWQW</sequence>
<keyword evidence="9 12" id="KW-0406">Ion transport</keyword>
<comment type="subcellular location">
    <subcellularLocation>
        <location evidence="1 12">Mitochondrion membrane</location>
        <topology evidence="1 12">Single-pass membrane protein</topology>
    </subcellularLocation>
</comment>
<reference evidence="14" key="1">
    <citation type="submission" date="2017-03" db="EMBL/GenBank/DDBJ databases">
        <title>The complete mitochondrial genome of the burrowing ghost shrimp, Nihonotrypaea harmandi (Bouvier, 1901), (Crustacea, Decapoda, Axiidea, Callianassidae) - a validation of the genus and species classifications.</title>
        <authorList>
            <person name="Yamada A."/>
            <person name="Somiya R."/>
            <person name="Ikeda N."/>
            <person name="Tamaki A."/>
        </authorList>
    </citation>
    <scope>NUCLEOTIDE SEQUENCE</scope>
</reference>
<comment type="similarity">
    <text evidence="2 12">Belongs to the ATPase protein 8 family.</text>
</comment>
<dbReference type="GO" id="GO:0045259">
    <property type="term" value="C:proton-transporting ATP synthase complex"/>
    <property type="evidence" value="ECO:0007669"/>
    <property type="project" value="UniProtKB-KW"/>
</dbReference>
<keyword evidence="5 12" id="KW-0138">CF(0)</keyword>
<proteinExistence type="inferred from homology"/>
<dbReference type="InterPro" id="IPR001421">
    <property type="entry name" value="ATP8_metazoa"/>
</dbReference>
<keyword evidence="6 12" id="KW-0812">Transmembrane</keyword>